<feature type="region of interest" description="Disordered" evidence="10">
    <location>
        <begin position="257"/>
        <end position="321"/>
    </location>
</feature>
<dbReference type="PANTHER" id="PTHR45339">
    <property type="entry name" value="HYBRID SIGNAL TRANSDUCTION HISTIDINE KINASE J"/>
    <property type="match status" value="1"/>
</dbReference>
<evidence type="ECO:0000256" key="5">
    <source>
        <dbReference type="ARBA" id="ARBA00022741"/>
    </source>
</evidence>
<dbReference type="CDD" id="cd00082">
    <property type="entry name" value="HisKA"/>
    <property type="match status" value="1"/>
</dbReference>
<keyword evidence="5" id="KW-0547">Nucleotide-binding</keyword>
<dbReference type="SUPFAM" id="SSF56112">
    <property type="entry name" value="Protein kinase-like (PK-like)"/>
    <property type="match status" value="1"/>
</dbReference>
<dbReference type="SMART" id="SM00065">
    <property type="entry name" value="GAF"/>
    <property type="match status" value="1"/>
</dbReference>
<feature type="region of interest" description="Disordered" evidence="10">
    <location>
        <begin position="518"/>
        <end position="543"/>
    </location>
</feature>
<dbReference type="InterPro" id="IPR001789">
    <property type="entry name" value="Sig_transdc_resp-reg_receiver"/>
</dbReference>
<protein>
    <recommendedName>
        <fullName evidence="2">histidine kinase</fullName>
        <ecNumber evidence="2">2.7.13.3</ecNumber>
    </recommendedName>
</protein>
<evidence type="ECO:0000256" key="7">
    <source>
        <dbReference type="ARBA" id="ARBA00022840"/>
    </source>
</evidence>
<evidence type="ECO:0000256" key="8">
    <source>
        <dbReference type="ARBA" id="ARBA00023012"/>
    </source>
</evidence>
<dbReference type="SUPFAM" id="SSF52540">
    <property type="entry name" value="P-loop containing nucleoside triphosphate hydrolases"/>
    <property type="match status" value="1"/>
</dbReference>
<dbReference type="InterPro" id="IPR036890">
    <property type="entry name" value="HATPase_C_sf"/>
</dbReference>
<dbReference type="InterPro" id="IPR003018">
    <property type="entry name" value="GAF"/>
</dbReference>
<name>S2K226_MUCC1</name>
<dbReference type="InterPro" id="IPR003594">
    <property type="entry name" value="HATPase_dom"/>
</dbReference>
<feature type="compositionally biased region" description="Low complexity" evidence="10">
    <location>
        <begin position="299"/>
        <end position="311"/>
    </location>
</feature>
<feature type="domain" description="Histidine kinase" evidence="12">
    <location>
        <begin position="1950"/>
        <end position="2176"/>
    </location>
</feature>
<dbReference type="PROSITE" id="PS50109">
    <property type="entry name" value="HIS_KIN"/>
    <property type="match status" value="1"/>
</dbReference>
<dbReference type="PROSITE" id="PS50011">
    <property type="entry name" value="PROTEIN_KINASE_DOM"/>
    <property type="match status" value="1"/>
</dbReference>
<dbReference type="VEuPathDB" id="FungiDB:HMPREF1544_06963"/>
<dbReference type="InterPro" id="IPR000719">
    <property type="entry name" value="Prot_kinase_dom"/>
</dbReference>
<keyword evidence="3 9" id="KW-0597">Phosphoprotein</keyword>
<dbReference type="Gene3D" id="3.30.450.40">
    <property type="match status" value="1"/>
</dbReference>
<dbReference type="EMBL" id="KE123993">
    <property type="protein sequence ID" value="EPB86235.1"/>
    <property type="molecule type" value="Genomic_DNA"/>
</dbReference>
<dbReference type="InterPro" id="IPR011006">
    <property type="entry name" value="CheY-like_superfamily"/>
</dbReference>
<comment type="catalytic activity">
    <reaction evidence="1">
        <text>ATP + protein L-histidine = ADP + protein N-phospho-L-histidine.</text>
        <dbReference type="EC" id="2.7.13.3"/>
    </reaction>
</comment>
<organism evidence="14 15">
    <name type="scientific">Mucor circinelloides f. circinelloides (strain 1006PhL)</name>
    <name type="common">Mucormycosis agent</name>
    <name type="synonym">Calyptromyces circinelloides</name>
    <dbReference type="NCBI Taxonomy" id="1220926"/>
    <lineage>
        <taxon>Eukaryota</taxon>
        <taxon>Fungi</taxon>
        <taxon>Fungi incertae sedis</taxon>
        <taxon>Mucoromycota</taxon>
        <taxon>Mucoromycotina</taxon>
        <taxon>Mucoromycetes</taxon>
        <taxon>Mucorales</taxon>
        <taxon>Mucorineae</taxon>
        <taxon>Mucoraceae</taxon>
        <taxon>Mucor</taxon>
    </lineage>
</organism>
<feature type="compositionally biased region" description="Polar residues" evidence="10">
    <location>
        <begin position="939"/>
        <end position="964"/>
    </location>
</feature>
<dbReference type="Pfam" id="PF00512">
    <property type="entry name" value="HisKA"/>
    <property type="match status" value="1"/>
</dbReference>
<feature type="domain" description="Protein kinase" evidence="11">
    <location>
        <begin position="59"/>
        <end position="425"/>
    </location>
</feature>
<proteinExistence type="predicted"/>
<keyword evidence="15" id="KW-1185">Reference proteome</keyword>
<evidence type="ECO:0000259" key="13">
    <source>
        <dbReference type="PROSITE" id="PS50110"/>
    </source>
</evidence>
<dbReference type="SMART" id="SM00448">
    <property type="entry name" value="REC"/>
    <property type="match status" value="1"/>
</dbReference>
<dbReference type="Pfam" id="PF00072">
    <property type="entry name" value="Response_reg"/>
    <property type="match status" value="1"/>
</dbReference>
<evidence type="ECO:0000256" key="2">
    <source>
        <dbReference type="ARBA" id="ARBA00012438"/>
    </source>
</evidence>
<feature type="region of interest" description="Disordered" evidence="10">
    <location>
        <begin position="1"/>
        <end position="40"/>
    </location>
</feature>
<reference evidence="15" key="1">
    <citation type="submission" date="2013-05" db="EMBL/GenBank/DDBJ databases">
        <title>The Genome sequence of Mucor circinelloides f. circinelloides 1006PhL.</title>
        <authorList>
            <consortium name="The Broad Institute Genomics Platform"/>
            <person name="Cuomo C."/>
            <person name="Earl A."/>
            <person name="Findley K."/>
            <person name="Lee S.C."/>
            <person name="Walker B."/>
            <person name="Young S."/>
            <person name="Zeng Q."/>
            <person name="Gargeya S."/>
            <person name="Fitzgerald M."/>
            <person name="Haas B."/>
            <person name="Abouelleil A."/>
            <person name="Allen A.W."/>
            <person name="Alvarado L."/>
            <person name="Arachchi H.M."/>
            <person name="Berlin A.M."/>
            <person name="Chapman S.B."/>
            <person name="Gainer-Dewar J."/>
            <person name="Goldberg J."/>
            <person name="Griggs A."/>
            <person name="Gujja S."/>
            <person name="Hansen M."/>
            <person name="Howarth C."/>
            <person name="Imamovic A."/>
            <person name="Ireland A."/>
            <person name="Larimer J."/>
            <person name="McCowan C."/>
            <person name="Murphy C."/>
            <person name="Pearson M."/>
            <person name="Poon T.W."/>
            <person name="Priest M."/>
            <person name="Roberts A."/>
            <person name="Saif S."/>
            <person name="Shea T."/>
            <person name="Sisk P."/>
            <person name="Sykes S."/>
            <person name="Wortman J."/>
            <person name="Nusbaum C."/>
            <person name="Birren B."/>
        </authorList>
    </citation>
    <scope>NUCLEOTIDE SEQUENCE [LARGE SCALE GENOMIC DNA]</scope>
    <source>
        <strain evidence="15">1006PhL</strain>
    </source>
</reference>
<dbReference type="InterPro" id="IPR027417">
    <property type="entry name" value="P-loop_NTPase"/>
</dbReference>
<dbReference type="SUPFAM" id="SSF55874">
    <property type="entry name" value="ATPase domain of HSP90 chaperone/DNA topoisomerase II/histidine kinase"/>
    <property type="match status" value="1"/>
</dbReference>
<dbReference type="SUPFAM" id="SSF47384">
    <property type="entry name" value="Homodimeric domain of signal transducing histidine kinase"/>
    <property type="match status" value="1"/>
</dbReference>
<dbReference type="OMA" id="HAHLARK"/>
<evidence type="ECO:0000259" key="11">
    <source>
        <dbReference type="PROSITE" id="PS50011"/>
    </source>
</evidence>
<feature type="compositionally biased region" description="Polar residues" evidence="10">
    <location>
        <begin position="1669"/>
        <end position="1682"/>
    </location>
</feature>
<dbReference type="Pfam" id="PF01590">
    <property type="entry name" value="GAF"/>
    <property type="match status" value="1"/>
</dbReference>
<evidence type="ECO:0000256" key="1">
    <source>
        <dbReference type="ARBA" id="ARBA00000085"/>
    </source>
</evidence>
<dbReference type="GO" id="GO:0000155">
    <property type="term" value="F:phosphorelay sensor kinase activity"/>
    <property type="evidence" value="ECO:0007669"/>
    <property type="project" value="InterPro"/>
</dbReference>
<evidence type="ECO:0000256" key="6">
    <source>
        <dbReference type="ARBA" id="ARBA00022777"/>
    </source>
</evidence>
<dbReference type="SMART" id="SM00387">
    <property type="entry name" value="HATPase_c"/>
    <property type="match status" value="1"/>
</dbReference>
<dbReference type="CDD" id="cd17546">
    <property type="entry name" value="REC_hyHK_CKI1_RcsC-like"/>
    <property type="match status" value="1"/>
</dbReference>
<dbReference type="InterPro" id="IPR003661">
    <property type="entry name" value="HisK_dim/P_dom"/>
</dbReference>
<feature type="region of interest" description="Disordered" evidence="10">
    <location>
        <begin position="1669"/>
        <end position="1692"/>
    </location>
</feature>
<dbReference type="FunFam" id="3.30.565.10:FF:000010">
    <property type="entry name" value="Sensor histidine kinase RcsC"/>
    <property type="match status" value="1"/>
</dbReference>
<dbReference type="Gene3D" id="3.40.50.2300">
    <property type="match status" value="1"/>
</dbReference>
<dbReference type="InterPro" id="IPR041664">
    <property type="entry name" value="AAA_16"/>
</dbReference>
<feature type="region of interest" description="Disordered" evidence="10">
    <location>
        <begin position="917"/>
        <end position="964"/>
    </location>
</feature>
<dbReference type="Gene3D" id="3.30.565.10">
    <property type="entry name" value="Histidine kinase-like ATPase, C-terminal domain"/>
    <property type="match status" value="1"/>
</dbReference>
<accession>S2K226</accession>
<dbReference type="CDD" id="cd16922">
    <property type="entry name" value="HATPase_EvgS-ArcB-TorS-like"/>
    <property type="match status" value="1"/>
</dbReference>
<dbReference type="InterPro" id="IPR004358">
    <property type="entry name" value="Sig_transdc_His_kin-like_C"/>
</dbReference>
<dbReference type="Pfam" id="PF13191">
    <property type="entry name" value="AAA_16"/>
    <property type="match status" value="1"/>
</dbReference>
<evidence type="ECO:0000259" key="12">
    <source>
        <dbReference type="PROSITE" id="PS50109"/>
    </source>
</evidence>
<dbReference type="eggNOG" id="KOG0519">
    <property type="taxonomic scope" value="Eukaryota"/>
</dbReference>
<feature type="compositionally biased region" description="Low complexity" evidence="10">
    <location>
        <begin position="922"/>
        <end position="938"/>
    </location>
</feature>
<evidence type="ECO:0000313" key="14">
    <source>
        <dbReference type="EMBL" id="EPB86235.1"/>
    </source>
</evidence>
<dbReference type="PRINTS" id="PR00344">
    <property type="entry name" value="BCTRLSENSOR"/>
</dbReference>
<dbReference type="GO" id="GO:0004674">
    <property type="term" value="F:protein serine/threonine kinase activity"/>
    <property type="evidence" value="ECO:0007669"/>
    <property type="project" value="UniProtKB-KW"/>
</dbReference>
<keyword evidence="4" id="KW-0808">Transferase</keyword>
<dbReference type="InterPro" id="IPR036097">
    <property type="entry name" value="HisK_dim/P_sf"/>
</dbReference>
<dbReference type="InParanoid" id="S2K226"/>
<dbReference type="PROSITE" id="PS50110">
    <property type="entry name" value="RESPONSE_REGULATORY"/>
    <property type="match status" value="1"/>
</dbReference>
<dbReference type="SUPFAM" id="SSF55781">
    <property type="entry name" value="GAF domain-like"/>
    <property type="match status" value="1"/>
</dbReference>
<feature type="compositionally biased region" description="Pro residues" evidence="10">
    <location>
        <begin position="274"/>
        <end position="286"/>
    </location>
</feature>
<evidence type="ECO:0000256" key="4">
    <source>
        <dbReference type="ARBA" id="ARBA00022679"/>
    </source>
</evidence>
<keyword evidence="7" id="KW-0067">ATP-binding</keyword>
<dbReference type="Gene3D" id="1.10.287.130">
    <property type="match status" value="1"/>
</dbReference>
<dbReference type="EC" id="2.7.13.3" evidence="2"/>
<dbReference type="InterPro" id="IPR011009">
    <property type="entry name" value="Kinase-like_dom_sf"/>
</dbReference>
<evidence type="ECO:0000313" key="15">
    <source>
        <dbReference type="Proteomes" id="UP000014254"/>
    </source>
</evidence>
<evidence type="ECO:0000256" key="9">
    <source>
        <dbReference type="PROSITE-ProRule" id="PRU00169"/>
    </source>
</evidence>
<evidence type="ECO:0000256" key="10">
    <source>
        <dbReference type="SAM" id="MobiDB-lite"/>
    </source>
</evidence>
<dbReference type="SMART" id="SM00388">
    <property type="entry name" value="HisKA"/>
    <property type="match status" value="1"/>
</dbReference>
<keyword evidence="8" id="KW-0902">Two-component regulatory system</keyword>
<dbReference type="Pfam" id="PF02518">
    <property type="entry name" value="HATPase_c"/>
    <property type="match status" value="1"/>
</dbReference>
<dbReference type="OrthoDB" id="60033at2759"/>
<dbReference type="InterPro" id="IPR029016">
    <property type="entry name" value="GAF-like_dom_sf"/>
</dbReference>
<evidence type="ECO:0000256" key="3">
    <source>
        <dbReference type="ARBA" id="ARBA00022553"/>
    </source>
</evidence>
<dbReference type="PANTHER" id="PTHR45339:SF1">
    <property type="entry name" value="HYBRID SIGNAL TRANSDUCTION HISTIDINE KINASE J"/>
    <property type="match status" value="1"/>
</dbReference>
<dbReference type="FunFam" id="1.10.287.130:FF:000002">
    <property type="entry name" value="Two-component osmosensing histidine kinase"/>
    <property type="match status" value="1"/>
</dbReference>
<feature type="modified residue" description="4-aspartylphosphate" evidence="9">
    <location>
        <position position="2489"/>
    </location>
</feature>
<sequence length="2561" mass="287750">MSPLHEYSSSSSKEKSSKKTSNTNSKSLLDQPLPRAPPPGNFNVNYDTFEVRIPNYIFGKAIELAGAGGLMAVCVGKRIKDNKIVLAKISPHSVRLEREYYVTKRLYSLPGGAKYVPNVIEYVSLVQDRLAALLYTDIQPSDYIYFEQSQKTNYFTLHSLTLMTKNFDVWGRDVLPIPKCNEITLDVFLTFAIECCSALQFLHENGVIHGELRPSAFHCRSDENGNISTKVWNFGGGLNSYEELLLTSSRWRSFMSNENNSNAAAPTSATSSLPTPPPPPPPPSPQQPSNYFQLHNNHKNTNYNSTSNSTTPPAPSSSRFYSPKEFQTSLVYVSPEQTGRTSNALDHRADLYSLGIMFFVILTDRNPFAGTAMDIIHAILSKNVPLVHTIRNDIPPIISLIIDKLTRKTVDERYDSAYGLREDLLECQKRLENDNPEETLVYFPLGLRDINPVFKVSDSMYSRNKESELISSIIERTYNLHQQQKRKVNHLSTTNNKSVPEDLSVLSASDSTTTSVSITSASSSITEKPETAAQETSPLTEADNLLRVNSSTSLDHTSCEVIVLKGPGGIGKSTLVSTLNVQARHCGYTASAKFDKNQKRPYNGLLRCLSSILRQLLTESEHVIREFYSDLKRNLGPQFSNVRLMVNMVPELKPILYDYRERISLSDDDVLTNILNTETRFHSVFLNIIRTIARRKLLTLCLDDLQEADEASIQLISALIYSRTTMLVILTFRDGDETPQKVVDILEKCTNPVTTIQLAPLGKEGLKELVLDTFYNSHRSFTALPYHAMEQEQQQRTETIMPLVDIIYNWTRGNPFYAKQFLKTMKRKDDIWFDWTSKSWKFRLDNIKKLGPQPPQQLQIQQYHNANQSIFDVRNLVSHLRSLDLSAQYFLMWASLIGHVFNFRRIKWLMMATNTGGDTSDENSSTASSSSVSKPYVSDETSSVKSNPRTNPASPVLSTNNPSLPTVLTFEEEEKRSNQAMLGLQVALNEGIIQYKAGNDFHFIHDRYYQAASMLIVDPLQRENMHLKIGQMLMMEEESEEEDNVFLTADHFVKSAGLIKLLDKRKSYRDVLIKAGDEATLSGALQISATYYQCALSLLEEDIEKRWQDGPDTSFLETLNIYMKILELKMLNNNDMNKATYTTTTANQIMDHTHDFPYERAQAWRIQARIYFQQSQYRKGISNILQGLQELGIVVDTNITEEEVLQYYQAVKPTITKPGFDILMKSGPCQHTKQIAIMTLLNEACTGAYWVNPILVDFFALKLCELSLRYGYTSASGGGFIWVGCTATRVSEFTFAAQLGKFGMAISEKYAGNSEIARAIIVHHAMLAQWTGVHVREYIYQYQRAYKYAIAGGDQLFSSMALFHVASTLYWTSCNLSELRWHLNHSMEECSKGSSKDVLIMNISLWRSVLVFQGKTDITMDPEKMMNDPDSNFDEPSFVEDLKSQSVNSGNPLNWHYSFKMILLFHFGFTEAASDLGFKIFDNSVNEAVHRHVGIAMYYHCIAIVETLRNPNLDPSTREKYEKQLYKNEKRLNELATHSEVNYRMYHKVVQAQISTLDLSNMTKTLHLYNQVMELALKGNWYSFLGLTFELASEHYMRCGLTMLAIPTLSRSIEFYARWGAFGKVQYLKKKYSAELESQTVAGKEDASVQTDDVIVGLTTTVADKNFSIWDNNSSDETSPDSSLKELYGSDDSQQRHIGVGTESATGGGAAGVNNESLLSNNVTSEDVNVVREDTLFSLDMVDLTSIIKSSQVISNEMNSFDELLKKMMGIIMGNSGAESGVIIIKEGVFGIAAYSVRATDTCQTFEPPLALRDDDDKISTSIVHYVIHTHANLFIPNVEGDPRFNTGDGGMKKGAVICMPIMHKSTLVGVLYLQANLNAFTHKHANVLALLCDQIGISITNALLFKSVQKATKANALMIESQLKALEEARASREQALRATKMKSNFLANMSHELRTPFSGFYGMISLLSETRLDVEQREFVSIAKQSCEMLLHIIDDLLDFSKLEAHKVKLLHGFFYIEDLIADRMELLITLATNKNVELTYFIDQDVPSIIFGDGNRIGQILMNLIGNAIKFTHHGEVVVRCSVDKDKYTQKEPDDMTLRISVQDTGIGMSEEEIKGLFLPFSQVDGSTTRNFGGTGLGLSICLQLVKLMHGEIHVDSVVNKGSTFTFTIQVKNGDTVAKTDASYDARNCSIKELQLQLGQPRMLIVGMERVKFMIQSFIPWVQHLEHKDSVSEGVDAALVNARNGTPYDGIVLDSPKPEDLLTLIKHIEETPSLKDTRILILLAPTVDNIRRHFAQSIVSARNDDKAVSSSTNTKAPASTGDQLYHHHVFHPLVTRLSKPIRTVKLLNALIKVLSKTTVVTGTNATENNTLLAITDLPSTAADCTAVADINNSSQVLETGLIQEIVPVLVTPPYSRKDHEGFSPEELAQFKGQKILVAEDNFIAQRLIVKQLNRLGFIVEKCNNGFECFDTWRARGPGYFLLAWIDHHMPGCDGLEATRKIRAFEKEMNWIPALPIIALTADIQLTAQTNCFNAGMNDYVTKPLMQKDLAMILRKYCL</sequence>
<dbReference type="Gene3D" id="1.10.510.10">
    <property type="entry name" value="Transferase(Phosphotransferase) domain 1"/>
    <property type="match status" value="1"/>
</dbReference>
<dbReference type="InterPro" id="IPR005467">
    <property type="entry name" value="His_kinase_dom"/>
</dbReference>
<dbReference type="SUPFAM" id="SSF52172">
    <property type="entry name" value="CheY-like"/>
    <property type="match status" value="1"/>
</dbReference>
<keyword evidence="6 14" id="KW-0418">Kinase</keyword>
<feature type="domain" description="Response regulatory" evidence="13">
    <location>
        <begin position="2437"/>
        <end position="2560"/>
    </location>
</feature>
<gene>
    <name evidence="14" type="ORF">HMPREF1544_06963</name>
</gene>
<dbReference type="Proteomes" id="UP000014254">
    <property type="component" value="Unassembled WGS sequence"/>
</dbReference>
<feature type="compositionally biased region" description="Low complexity" evidence="10">
    <location>
        <begin position="259"/>
        <end position="273"/>
    </location>
</feature>
<keyword evidence="14" id="KW-0723">Serine/threonine-protein kinase</keyword>
<dbReference type="SMART" id="SM00220">
    <property type="entry name" value="S_TKc"/>
    <property type="match status" value="1"/>
</dbReference>
<dbReference type="STRING" id="1220926.S2K226"/>
<dbReference type="GO" id="GO:0005524">
    <property type="term" value="F:ATP binding"/>
    <property type="evidence" value="ECO:0007669"/>
    <property type="project" value="UniProtKB-KW"/>
</dbReference>